<comment type="caution">
    <text evidence="2">The sequence shown here is derived from an EMBL/GenBank/DDBJ whole genome shotgun (WGS) entry which is preliminary data.</text>
</comment>
<reference evidence="3" key="1">
    <citation type="journal article" date="2019" name="Int. J. Syst. Evol. Microbiol.">
        <title>The Global Catalogue of Microorganisms (GCM) 10K type strain sequencing project: providing services to taxonomists for standard genome sequencing and annotation.</title>
        <authorList>
            <consortium name="The Broad Institute Genomics Platform"/>
            <consortium name="The Broad Institute Genome Sequencing Center for Infectious Disease"/>
            <person name="Wu L."/>
            <person name="Ma J."/>
        </authorList>
    </citation>
    <scope>NUCLEOTIDE SEQUENCE [LARGE SCALE GENOMIC DNA]</scope>
    <source>
        <strain evidence="3">JCM 12696</strain>
    </source>
</reference>
<gene>
    <name evidence="2" type="ORF">GCM10009654_10620</name>
</gene>
<protein>
    <submittedName>
        <fullName evidence="2">Uncharacterized protein</fullName>
    </submittedName>
</protein>
<name>A0ABP4F6B4_9ACTN</name>
<dbReference type="EMBL" id="BAAAKV010000007">
    <property type="protein sequence ID" value="GAA1156648.1"/>
    <property type="molecule type" value="Genomic_DNA"/>
</dbReference>
<feature type="compositionally biased region" description="Low complexity" evidence="1">
    <location>
        <begin position="88"/>
        <end position="107"/>
    </location>
</feature>
<evidence type="ECO:0000313" key="3">
    <source>
        <dbReference type="Proteomes" id="UP001501371"/>
    </source>
</evidence>
<accession>A0ABP4F6B4</accession>
<dbReference type="Proteomes" id="UP001501371">
    <property type="component" value="Unassembled WGS sequence"/>
</dbReference>
<proteinExistence type="predicted"/>
<organism evidence="2 3">
    <name type="scientific">Streptomyces hebeiensis</name>
    <dbReference type="NCBI Taxonomy" id="229486"/>
    <lineage>
        <taxon>Bacteria</taxon>
        <taxon>Bacillati</taxon>
        <taxon>Actinomycetota</taxon>
        <taxon>Actinomycetes</taxon>
        <taxon>Kitasatosporales</taxon>
        <taxon>Streptomycetaceae</taxon>
        <taxon>Streptomyces</taxon>
    </lineage>
</organism>
<feature type="region of interest" description="Disordered" evidence="1">
    <location>
        <begin position="77"/>
        <end position="107"/>
    </location>
</feature>
<sequence>MVRGLGGTVAALGVEPPFEFVALDHQSPGDQAVTVAQRRVADVDQQRAVPGGLERLARADPVQVRADPVQQLVYPRRLRTGPLRAGAHSHSSGRSTCSSRSTAPVRL</sequence>
<evidence type="ECO:0000313" key="2">
    <source>
        <dbReference type="EMBL" id="GAA1156648.1"/>
    </source>
</evidence>
<evidence type="ECO:0000256" key="1">
    <source>
        <dbReference type="SAM" id="MobiDB-lite"/>
    </source>
</evidence>
<keyword evidence="3" id="KW-1185">Reference proteome</keyword>